<dbReference type="RefSeq" id="XP_014665211.1">
    <property type="nucleotide sequence ID" value="XM_014809725.1"/>
</dbReference>
<evidence type="ECO:0000256" key="4">
    <source>
        <dbReference type="SAM" id="Phobius"/>
    </source>
</evidence>
<feature type="transmembrane region" description="Helical" evidence="4">
    <location>
        <begin position="390"/>
        <end position="408"/>
    </location>
</feature>
<keyword evidence="4" id="KW-1133">Transmembrane helix</keyword>
<reference evidence="7" key="1">
    <citation type="submission" date="2025-08" db="UniProtKB">
        <authorList>
            <consortium name="RefSeq"/>
        </authorList>
    </citation>
    <scope>IDENTIFICATION</scope>
</reference>
<feature type="compositionally biased region" description="Low complexity" evidence="3">
    <location>
        <begin position="12"/>
        <end position="30"/>
    </location>
</feature>
<accession>A0ABM1DZ40</accession>
<proteinExistence type="inferred from homology"/>
<evidence type="ECO:0000313" key="7">
    <source>
        <dbReference type="RefSeq" id="XP_014665211.1"/>
    </source>
</evidence>
<evidence type="ECO:0000256" key="3">
    <source>
        <dbReference type="SAM" id="MobiDB-lite"/>
    </source>
</evidence>
<keyword evidence="4" id="KW-0812">Transmembrane</keyword>
<dbReference type="InterPro" id="IPR002225">
    <property type="entry name" value="3Beta_OHSteriod_DH/Estase"/>
</dbReference>
<name>A0ABM1DZ40_PRICU</name>
<dbReference type="InterPro" id="IPR036291">
    <property type="entry name" value="NAD(P)-bd_dom_sf"/>
</dbReference>
<dbReference type="SUPFAM" id="SSF51735">
    <property type="entry name" value="NAD(P)-binding Rossmann-fold domains"/>
    <property type="match status" value="1"/>
</dbReference>
<dbReference type="InterPro" id="IPR050177">
    <property type="entry name" value="Lipid_A_modif_metabolic_enz"/>
</dbReference>
<evidence type="ECO:0000259" key="5">
    <source>
        <dbReference type="Pfam" id="PF01073"/>
    </source>
</evidence>
<keyword evidence="2" id="KW-0560">Oxidoreductase</keyword>
<feature type="compositionally biased region" description="Acidic residues" evidence="3">
    <location>
        <begin position="1"/>
        <end position="10"/>
    </location>
</feature>
<gene>
    <name evidence="7" type="primary">LOC106807406</name>
</gene>
<dbReference type="PANTHER" id="PTHR43245:SF51">
    <property type="entry name" value="SHORT CHAIN DEHYDROGENASE_REDUCTASE FAMILY 42E, MEMBER 2"/>
    <property type="match status" value="1"/>
</dbReference>
<feature type="domain" description="3-beta hydroxysteroid dehydrogenase/isomerase" evidence="5">
    <location>
        <begin position="34"/>
        <end position="296"/>
    </location>
</feature>
<comment type="similarity">
    <text evidence="1">Belongs to the 3-beta-HSD family.</text>
</comment>
<protein>
    <submittedName>
        <fullName evidence="7">Short-chain dehydrogenase/reductase family 42E member 1-like</fullName>
    </submittedName>
</protein>
<dbReference type="GeneID" id="106807406"/>
<dbReference type="Gene3D" id="3.40.50.720">
    <property type="entry name" value="NAD(P)-binding Rossmann-like Domain"/>
    <property type="match status" value="1"/>
</dbReference>
<sequence length="409" mass="45021">MTASAEEEEVGSVNACSSSNTSSPVTASSPEVHVITGGGGYVGLNIARELQAKGHRIVLFDISKPTEMPHPDMKFVQGDIRNLSDVMRVAQDASCIYHVASFGMSGTEMLNNKLIEAINVEGTKNVIKACRQCGVERLVYTSSVNVVFNGNPIACGDETLPYIPEQKHIDHYSRTKSISEQLVLAANGETVAGDKTLRTVALRSGGIYGPGEMRHTLRIINHLRSGFLIFKFGTAKSDYVHITNLVQAHVKAGEALTPQNKCVAAGQAYTITDGTPINNFEFFKPLIEGLGYTYPKINLLVWIMYMIAYISELVHYTIGGFIGFEPFLNMAECIKVSVNHTFSIEKARRDLGYEPTKVNDMSDSVAYWLERGYHRDSGINGALHSELTWHVKWMLGILCATMIMVFIVV</sequence>
<evidence type="ECO:0000256" key="2">
    <source>
        <dbReference type="ARBA" id="ARBA00023002"/>
    </source>
</evidence>
<keyword evidence="4" id="KW-0472">Membrane</keyword>
<keyword evidence="6" id="KW-1185">Reference proteome</keyword>
<dbReference type="PANTHER" id="PTHR43245">
    <property type="entry name" value="BIFUNCTIONAL POLYMYXIN RESISTANCE PROTEIN ARNA"/>
    <property type="match status" value="1"/>
</dbReference>
<feature type="transmembrane region" description="Helical" evidence="4">
    <location>
        <begin position="299"/>
        <end position="318"/>
    </location>
</feature>
<feature type="region of interest" description="Disordered" evidence="3">
    <location>
        <begin position="1"/>
        <end position="31"/>
    </location>
</feature>
<evidence type="ECO:0000256" key="1">
    <source>
        <dbReference type="ARBA" id="ARBA00009219"/>
    </source>
</evidence>
<dbReference type="Proteomes" id="UP000695022">
    <property type="component" value="Unplaced"/>
</dbReference>
<dbReference type="Pfam" id="PF01073">
    <property type="entry name" value="3Beta_HSD"/>
    <property type="match status" value="1"/>
</dbReference>
<evidence type="ECO:0000313" key="6">
    <source>
        <dbReference type="Proteomes" id="UP000695022"/>
    </source>
</evidence>
<organism evidence="6 7">
    <name type="scientific">Priapulus caudatus</name>
    <name type="common">Priapulid worm</name>
    <dbReference type="NCBI Taxonomy" id="37621"/>
    <lineage>
        <taxon>Eukaryota</taxon>
        <taxon>Metazoa</taxon>
        <taxon>Ecdysozoa</taxon>
        <taxon>Scalidophora</taxon>
        <taxon>Priapulida</taxon>
        <taxon>Priapulimorpha</taxon>
        <taxon>Priapulimorphida</taxon>
        <taxon>Priapulidae</taxon>
        <taxon>Priapulus</taxon>
    </lineage>
</organism>